<keyword evidence="3" id="KW-1185">Reference proteome</keyword>
<gene>
    <name evidence="2" type="ORF">GA0061100_106124</name>
</gene>
<feature type="signal peptide" evidence="1">
    <location>
        <begin position="1"/>
        <end position="23"/>
    </location>
</feature>
<protein>
    <recommendedName>
        <fullName evidence="4">DUF1344 domain-containing protein</fullName>
    </recommendedName>
</protein>
<dbReference type="EMBL" id="FMAC01000006">
    <property type="protein sequence ID" value="SCB27258.1"/>
    <property type="molecule type" value="Genomic_DNA"/>
</dbReference>
<proteinExistence type="predicted"/>
<evidence type="ECO:0008006" key="4">
    <source>
        <dbReference type="Google" id="ProtNLM"/>
    </source>
</evidence>
<feature type="chain" id="PRO_5008684297" description="DUF1344 domain-containing protein" evidence="1">
    <location>
        <begin position="24"/>
        <end position="86"/>
    </location>
</feature>
<keyword evidence="1" id="KW-0732">Signal</keyword>
<dbReference type="Pfam" id="PF07076">
    <property type="entry name" value="DUF1344"/>
    <property type="match status" value="1"/>
</dbReference>
<evidence type="ECO:0000313" key="3">
    <source>
        <dbReference type="Proteomes" id="UP000186228"/>
    </source>
</evidence>
<evidence type="ECO:0000256" key="1">
    <source>
        <dbReference type="SAM" id="SignalP"/>
    </source>
</evidence>
<accession>A0A1C3VHU2</accession>
<organism evidence="2 3">
    <name type="scientific">Rhizobium hainanense</name>
    <dbReference type="NCBI Taxonomy" id="52131"/>
    <lineage>
        <taxon>Bacteria</taxon>
        <taxon>Pseudomonadati</taxon>
        <taxon>Pseudomonadota</taxon>
        <taxon>Alphaproteobacteria</taxon>
        <taxon>Hyphomicrobiales</taxon>
        <taxon>Rhizobiaceae</taxon>
        <taxon>Rhizobium/Agrobacterium group</taxon>
        <taxon>Rhizobium</taxon>
    </lineage>
</organism>
<evidence type="ECO:0000313" key="2">
    <source>
        <dbReference type="EMBL" id="SCB27258.1"/>
    </source>
</evidence>
<sequence>MLKRYLAIGVLATSTLAAGMALARDETGTITNIDAKADQITLSSGTTIKLPENIEVESFKVGERVAVHYTVQKSGGALASKVSAAK</sequence>
<dbReference type="AlphaFoldDB" id="A0A1C3VHU2"/>
<dbReference type="Proteomes" id="UP000186228">
    <property type="component" value="Unassembled WGS sequence"/>
</dbReference>
<dbReference type="RefSeq" id="WP_075854456.1">
    <property type="nucleotide sequence ID" value="NZ_FMAC01000006.1"/>
</dbReference>
<name>A0A1C3VHU2_9HYPH</name>
<dbReference type="InterPro" id="IPR009780">
    <property type="entry name" value="DUF1344"/>
</dbReference>
<reference evidence="3" key="1">
    <citation type="submission" date="2016-08" db="EMBL/GenBank/DDBJ databases">
        <authorList>
            <person name="Varghese N."/>
            <person name="Submissions Spin"/>
        </authorList>
    </citation>
    <scope>NUCLEOTIDE SEQUENCE [LARGE SCALE GENOMIC DNA]</scope>
    <source>
        <strain evidence="3">CCBAU 57015</strain>
    </source>
</reference>